<organism evidence="11 12">
    <name type="scientific">Apiosordaria backusii</name>
    <dbReference type="NCBI Taxonomy" id="314023"/>
    <lineage>
        <taxon>Eukaryota</taxon>
        <taxon>Fungi</taxon>
        <taxon>Dikarya</taxon>
        <taxon>Ascomycota</taxon>
        <taxon>Pezizomycotina</taxon>
        <taxon>Sordariomycetes</taxon>
        <taxon>Sordariomycetidae</taxon>
        <taxon>Sordariales</taxon>
        <taxon>Lasiosphaeriaceae</taxon>
        <taxon>Apiosordaria</taxon>
    </lineage>
</organism>
<dbReference type="PROSITE" id="PS50941">
    <property type="entry name" value="CHIT_BIND_I_2"/>
    <property type="match status" value="1"/>
</dbReference>
<dbReference type="InterPro" id="IPR011330">
    <property type="entry name" value="Glyco_hydro/deAcase_b/a-brl"/>
</dbReference>
<proteinExistence type="predicted"/>
<dbReference type="PROSITE" id="PS51677">
    <property type="entry name" value="NODB"/>
    <property type="match status" value="1"/>
</dbReference>
<evidence type="ECO:0000256" key="3">
    <source>
        <dbReference type="ARBA" id="ARBA00022723"/>
    </source>
</evidence>
<dbReference type="SUPFAM" id="SSF88713">
    <property type="entry name" value="Glycoside hydrolase/deacetylase"/>
    <property type="match status" value="1"/>
</dbReference>
<feature type="domain" description="Chitin-binding type-1" evidence="9">
    <location>
        <begin position="8"/>
        <end position="50"/>
    </location>
</feature>
<dbReference type="Gene3D" id="3.20.20.370">
    <property type="entry name" value="Glycoside hydrolase/deacetylase"/>
    <property type="match status" value="2"/>
</dbReference>
<keyword evidence="12" id="KW-1185">Reference proteome</keyword>
<evidence type="ECO:0000256" key="4">
    <source>
        <dbReference type="ARBA" id="ARBA00022729"/>
    </source>
</evidence>
<comment type="cofactor">
    <cofactor evidence="1">
        <name>Co(2+)</name>
        <dbReference type="ChEBI" id="CHEBI:48828"/>
    </cofactor>
</comment>
<evidence type="ECO:0008006" key="13">
    <source>
        <dbReference type="Google" id="ProtNLM"/>
    </source>
</evidence>
<dbReference type="Pfam" id="PF01522">
    <property type="entry name" value="Polysacc_deac_1"/>
    <property type="match status" value="1"/>
</dbReference>
<keyword evidence="2 8" id="KW-0147">Chitin-binding</keyword>
<evidence type="ECO:0000256" key="5">
    <source>
        <dbReference type="ARBA" id="ARBA00022801"/>
    </source>
</evidence>
<dbReference type="SMART" id="SM00270">
    <property type="entry name" value="ChtBD1"/>
    <property type="match status" value="1"/>
</dbReference>
<dbReference type="GO" id="GO:0016810">
    <property type="term" value="F:hydrolase activity, acting on carbon-nitrogen (but not peptide) bonds"/>
    <property type="evidence" value="ECO:0007669"/>
    <property type="project" value="InterPro"/>
</dbReference>
<name>A0AA40BDP6_9PEZI</name>
<keyword evidence="7" id="KW-0170">Cobalt</keyword>
<dbReference type="PANTHER" id="PTHR46471">
    <property type="entry name" value="CHITIN DEACETYLASE"/>
    <property type="match status" value="1"/>
</dbReference>
<keyword evidence="4" id="KW-0732">Signal</keyword>
<keyword evidence="3" id="KW-0479">Metal-binding</keyword>
<dbReference type="InterPro" id="IPR002509">
    <property type="entry name" value="NODB_dom"/>
</dbReference>
<dbReference type="AlphaFoldDB" id="A0AA40BDP6"/>
<dbReference type="SUPFAM" id="SSF57016">
    <property type="entry name" value="Plant lectins/antimicrobial peptides"/>
    <property type="match status" value="1"/>
</dbReference>
<evidence type="ECO:0000259" key="9">
    <source>
        <dbReference type="PROSITE" id="PS50941"/>
    </source>
</evidence>
<evidence type="ECO:0000313" key="12">
    <source>
        <dbReference type="Proteomes" id="UP001172159"/>
    </source>
</evidence>
<dbReference type="GO" id="GO:0046872">
    <property type="term" value="F:metal ion binding"/>
    <property type="evidence" value="ECO:0007669"/>
    <property type="project" value="UniProtKB-KW"/>
</dbReference>
<dbReference type="Gene3D" id="3.30.60.10">
    <property type="entry name" value="Endochitinase-like"/>
    <property type="match status" value="1"/>
</dbReference>
<dbReference type="GO" id="GO:0008061">
    <property type="term" value="F:chitin binding"/>
    <property type="evidence" value="ECO:0007669"/>
    <property type="project" value="UniProtKB-UniRule"/>
</dbReference>
<gene>
    <name evidence="11" type="ORF">B0T21DRAFT_384662</name>
</gene>
<protein>
    <recommendedName>
        <fullName evidence="13">NodB homology domain-containing protein</fullName>
    </recommendedName>
</protein>
<evidence type="ECO:0000256" key="7">
    <source>
        <dbReference type="ARBA" id="ARBA00023285"/>
    </source>
</evidence>
<evidence type="ECO:0000259" key="10">
    <source>
        <dbReference type="PROSITE" id="PS51677"/>
    </source>
</evidence>
<accession>A0AA40BDP6</accession>
<evidence type="ECO:0000313" key="11">
    <source>
        <dbReference type="EMBL" id="KAK0732347.1"/>
    </source>
</evidence>
<keyword evidence="6" id="KW-0119">Carbohydrate metabolism</keyword>
<evidence type="ECO:0000256" key="6">
    <source>
        <dbReference type="ARBA" id="ARBA00023277"/>
    </source>
</evidence>
<dbReference type="PANTHER" id="PTHR46471:SF2">
    <property type="entry name" value="CHITIN DEACETYLASE-RELATED"/>
    <property type="match status" value="1"/>
</dbReference>
<feature type="domain" description="NodB homology" evidence="10">
    <location>
        <begin position="57"/>
        <end position="214"/>
    </location>
</feature>
<sequence>MDTVLPMDVRCGPGLASCPSSSCCSRAGYCGYSAAHRGAHCQVGCGHCEIDTIRHRNTIALTFDDGPSEQTGPLLDLLRQEGVKATFFLASHTCGHLENLDRESQESRNQQMMWNEITFRDILGFFPTYMRPPHGNCQATALFSDELWNPNHSSYGRVISLAHDTLPATLNLARHMISQAKARNLHFVTVGQCLGDWDRANWYRDGWTGQRRVA</sequence>
<evidence type="ECO:0000256" key="8">
    <source>
        <dbReference type="PROSITE-ProRule" id="PRU00261"/>
    </source>
</evidence>
<keyword evidence="5" id="KW-0378">Hydrolase</keyword>
<evidence type="ECO:0000256" key="2">
    <source>
        <dbReference type="ARBA" id="ARBA00022669"/>
    </source>
</evidence>
<comment type="caution">
    <text evidence="8">Lacks conserved residue(s) required for the propagation of feature annotation.</text>
</comment>
<dbReference type="Proteomes" id="UP001172159">
    <property type="component" value="Unassembled WGS sequence"/>
</dbReference>
<evidence type="ECO:0000256" key="1">
    <source>
        <dbReference type="ARBA" id="ARBA00001941"/>
    </source>
</evidence>
<keyword evidence="8" id="KW-1015">Disulfide bond</keyword>
<dbReference type="InterPro" id="IPR036861">
    <property type="entry name" value="Endochitinase-like_sf"/>
</dbReference>
<feature type="disulfide bond" evidence="8">
    <location>
        <begin position="18"/>
        <end position="30"/>
    </location>
</feature>
<comment type="caution">
    <text evidence="11">The sequence shown here is derived from an EMBL/GenBank/DDBJ whole genome shotgun (WGS) entry which is preliminary data.</text>
</comment>
<dbReference type="GO" id="GO:0005975">
    <property type="term" value="P:carbohydrate metabolic process"/>
    <property type="evidence" value="ECO:0007669"/>
    <property type="project" value="InterPro"/>
</dbReference>
<dbReference type="EMBL" id="JAUKTV010000008">
    <property type="protein sequence ID" value="KAK0732347.1"/>
    <property type="molecule type" value="Genomic_DNA"/>
</dbReference>
<dbReference type="InterPro" id="IPR001002">
    <property type="entry name" value="Chitin-bd_1"/>
</dbReference>
<reference evidence="11" key="1">
    <citation type="submission" date="2023-06" db="EMBL/GenBank/DDBJ databases">
        <title>Genome-scale phylogeny and comparative genomics of the fungal order Sordariales.</title>
        <authorList>
            <consortium name="Lawrence Berkeley National Laboratory"/>
            <person name="Hensen N."/>
            <person name="Bonometti L."/>
            <person name="Westerberg I."/>
            <person name="Brannstrom I.O."/>
            <person name="Guillou S."/>
            <person name="Cros-Aarteil S."/>
            <person name="Calhoun S."/>
            <person name="Haridas S."/>
            <person name="Kuo A."/>
            <person name="Mondo S."/>
            <person name="Pangilinan J."/>
            <person name="Riley R."/>
            <person name="Labutti K."/>
            <person name="Andreopoulos B."/>
            <person name="Lipzen A."/>
            <person name="Chen C."/>
            <person name="Yanf M."/>
            <person name="Daum C."/>
            <person name="Ng V."/>
            <person name="Clum A."/>
            <person name="Steindorff A."/>
            <person name="Ohm R."/>
            <person name="Martin F."/>
            <person name="Silar P."/>
            <person name="Natvig D."/>
            <person name="Lalanne C."/>
            <person name="Gautier V."/>
            <person name="Ament-Velasquez S.L."/>
            <person name="Kruys A."/>
            <person name="Hutchinson M.I."/>
            <person name="Powell A.J."/>
            <person name="Barry K."/>
            <person name="Miller A.N."/>
            <person name="Grigoriev I.V."/>
            <person name="Debuchy R."/>
            <person name="Gladieux P."/>
            <person name="Thoren M.H."/>
            <person name="Johannesson H."/>
        </authorList>
    </citation>
    <scope>NUCLEOTIDE SEQUENCE</scope>
    <source>
        <strain evidence="11">CBS 540.89</strain>
    </source>
</reference>